<evidence type="ECO:0000256" key="1">
    <source>
        <dbReference type="ARBA" id="ARBA00004167"/>
    </source>
</evidence>
<dbReference type="PANTHER" id="PTHR34978">
    <property type="entry name" value="POSSIBLE SENSOR-TRANSDUCER PROTEIN BLAR"/>
    <property type="match status" value="1"/>
</dbReference>
<feature type="domain" description="TonB C-terminal" evidence="6">
    <location>
        <begin position="328"/>
        <end position="418"/>
    </location>
</feature>
<dbReference type="Proteomes" id="UP000284006">
    <property type="component" value="Unassembled WGS sequence"/>
</dbReference>
<dbReference type="Gene3D" id="3.30.1150.10">
    <property type="match status" value="1"/>
</dbReference>
<dbReference type="InterPro" id="IPR052173">
    <property type="entry name" value="Beta-lactam_resp_regulator"/>
</dbReference>
<dbReference type="InterPro" id="IPR006260">
    <property type="entry name" value="TonB/TolA_C"/>
</dbReference>
<feature type="transmembrane region" description="Helical" evidence="5">
    <location>
        <begin position="46"/>
        <end position="62"/>
    </location>
</feature>
<dbReference type="SUPFAM" id="SSF74653">
    <property type="entry name" value="TolA/TonB C-terminal domain"/>
    <property type="match status" value="1"/>
</dbReference>
<dbReference type="NCBIfam" id="TIGR01352">
    <property type="entry name" value="tonB_Cterm"/>
    <property type="match status" value="1"/>
</dbReference>
<comment type="subcellular location">
    <subcellularLocation>
        <location evidence="1">Membrane</location>
        <topology evidence="1">Single-pass membrane protein</topology>
    </subcellularLocation>
</comment>
<dbReference type="InterPro" id="IPR008756">
    <property type="entry name" value="Peptidase_M56"/>
</dbReference>
<protein>
    <submittedName>
        <fullName evidence="7">M56 family peptidase</fullName>
    </submittedName>
</protein>
<accession>A0A418XQC7</accession>
<dbReference type="InterPro" id="IPR037682">
    <property type="entry name" value="TonB_C"/>
</dbReference>
<dbReference type="CDD" id="cd07341">
    <property type="entry name" value="M56_BlaR1_MecR1_like"/>
    <property type="match status" value="1"/>
</dbReference>
<reference evidence="7 8" key="1">
    <citation type="submission" date="2018-09" db="EMBL/GenBank/DDBJ databases">
        <authorList>
            <person name="Zhu H."/>
        </authorList>
    </citation>
    <scope>NUCLEOTIDE SEQUENCE [LARGE SCALE GENOMIC DNA]</scope>
    <source>
        <strain evidence="7 8">K1S02-61</strain>
    </source>
</reference>
<evidence type="ECO:0000259" key="6">
    <source>
        <dbReference type="PROSITE" id="PS52015"/>
    </source>
</evidence>
<sequence>MSAYASHVVGSLGWTLVHFLWQGLVLGCATALMLTVMRNARPGHRYTVACTALFLCLAWPALDLWTRLQDAGPAASATGFGGATTAGDNGGDVLAAYLQSNLAWIVALWAACASVLALRIGLGLLWVRRVGKLPAGDAHWQAKLSRMAAQFGVSRNVRLRVVADLASPITAGWWSPVVLIPASLITGMPPHLLEALLAHELAHVRRHDYLVNLAQNVVETLLFYHPAVWWISGRIRAEREQIADDIAASQLGEPRRLALALSELERFQFSSHHLAQAANGGDLMTRIKRLVRPDTQALNWKAAIPVLGLAATLLSACASTAPAPEEIKERAVVDFSTCAKPVWPAESLKNENTGAVTLAFLIGTDGKVKDSSVKKSSGFVPLDEAARVGIEKCSFKPATVNGKPVEDWMLMQYVWMLK</sequence>
<dbReference type="PROSITE" id="PS52015">
    <property type="entry name" value="TONB_CTD"/>
    <property type="match status" value="1"/>
</dbReference>
<keyword evidence="3 5" id="KW-1133">Transmembrane helix</keyword>
<dbReference type="GO" id="GO:0016020">
    <property type="term" value="C:membrane"/>
    <property type="evidence" value="ECO:0007669"/>
    <property type="project" value="UniProtKB-SubCell"/>
</dbReference>
<dbReference type="Gene3D" id="3.30.2010.10">
    <property type="entry name" value="Metalloproteases ('zincins'), catalytic domain"/>
    <property type="match status" value="1"/>
</dbReference>
<dbReference type="Pfam" id="PF05569">
    <property type="entry name" value="Peptidase_M56"/>
    <property type="match status" value="1"/>
</dbReference>
<name>A0A418XQC7_9BURK</name>
<dbReference type="AlphaFoldDB" id="A0A418XQC7"/>
<feature type="transmembrane region" description="Helical" evidence="5">
    <location>
        <begin position="12"/>
        <end position="34"/>
    </location>
</feature>
<keyword evidence="2 5" id="KW-0812">Transmembrane</keyword>
<evidence type="ECO:0000256" key="2">
    <source>
        <dbReference type="ARBA" id="ARBA00022692"/>
    </source>
</evidence>
<gene>
    <name evidence="7" type="ORF">D3872_16880</name>
</gene>
<evidence type="ECO:0000313" key="8">
    <source>
        <dbReference type="Proteomes" id="UP000284006"/>
    </source>
</evidence>
<evidence type="ECO:0000256" key="3">
    <source>
        <dbReference type="ARBA" id="ARBA00022989"/>
    </source>
</evidence>
<dbReference type="Pfam" id="PF03544">
    <property type="entry name" value="TonB_C"/>
    <property type="match status" value="1"/>
</dbReference>
<feature type="transmembrane region" description="Helical" evidence="5">
    <location>
        <begin position="102"/>
        <end position="127"/>
    </location>
</feature>
<comment type="caution">
    <text evidence="7">The sequence shown here is derived from an EMBL/GenBank/DDBJ whole genome shotgun (WGS) entry which is preliminary data.</text>
</comment>
<dbReference type="PANTHER" id="PTHR34978:SF3">
    <property type="entry name" value="SLR0241 PROTEIN"/>
    <property type="match status" value="1"/>
</dbReference>
<organism evidence="7 8">
    <name type="scientific">Massilia cavernae</name>
    <dbReference type="NCBI Taxonomy" id="2320864"/>
    <lineage>
        <taxon>Bacteria</taxon>
        <taxon>Pseudomonadati</taxon>
        <taxon>Pseudomonadota</taxon>
        <taxon>Betaproteobacteria</taxon>
        <taxon>Burkholderiales</taxon>
        <taxon>Oxalobacteraceae</taxon>
        <taxon>Telluria group</taxon>
        <taxon>Massilia</taxon>
    </lineage>
</organism>
<evidence type="ECO:0000256" key="5">
    <source>
        <dbReference type="SAM" id="Phobius"/>
    </source>
</evidence>
<dbReference type="EMBL" id="QYUP01000126">
    <property type="protein sequence ID" value="RJG14647.1"/>
    <property type="molecule type" value="Genomic_DNA"/>
</dbReference>
<dbReference type="GO" id="GO:0055085">
    <property type="term" value="P:transmembrane transport"/>
    <property type="evidence" value="ECO:0007669"/>
    <property type="project" value="InterPro"/>
</dbReference>
<proteinExistence type="predicted"/>
<dbReference type="OrthoDB" id="15218at2"/>
<keyword evidence="8" id="KW-1185">Reference proteome</keyword>
<keyword evidence="4 5" id="KW-0472">Membrane</keyword>
<evidence type="ECO:0000256" key="4">
    <source>
        <dbReference type="ARBA" id="ARBA00023136"/>
    </source>
</evidence>
<evidence type="ECO:0000313" key="7">
    <source>
        <dbReference type="EMBL" id="RJG14647.1"/>
    </source>
</evidence>